<feature type="non-terminal residue" evidence="1">
    <location>
        <position position="1"/>
    </location>
</feature>
<sequence length="69" mass="7385">APKDPSAPARLADAVADDLESGSADAMGTAVRVIWTADYLEVVRRLQSAIVPPARVLRDDTPRRASERA</sequence>
<dbReference type="AlphaFoldDB" id="U2T3Z7"/>
<gene>
    <name evidence="1" type="ORF">N136_04239</name>
</gene>
<accession>U2T3Z7</accession>
<reference evidence="1 2" key="1">
    <citation type="submission" date="2013-08" db="EMBL/GenBank/DDBJ databases">
        <authorList>
            <person name="Weinstock G."/>
            <person name="Sodergren E."/>
            <person name="Wylie T."/>
            <person name="Fulton L."/>
            <person name="Fulton R."/>
            <person name="Fronick C."/>
            <person name="O'Laughlin M."/>
            <person name="Godfrey J."/>
            <person name="Miner T."/>
            <person name="Herter B."/>
            <person name="Appelbaum E."/>
            <person name="Cordes M."/>
            <person name="Lek S."/>
            <person name="Wollam A."/>
            <person name="Pepin K.H."/>
            <person name="Palsikar V.B."/>
            <person name="Mitreva M."/>
            <person name="Wilson R.K."/>
        </authorList>
    </citation>
    <scope>NUCLEOTIDE SEQUENCE [LARGE SCALE GENOMIC DNA]</scope>
    <source>
        <strain evidence="1 2">ATCC 14665</strain>
    </source>
</reference>
<proteinExistence type="predicted"/>
<dbReference type="HOGENOM" id="CLU_2781882_0_0_11"/>
<dbReference type="RefSeq" id="WP_021764984.1">
    <property type="nucleotide sequence ID" value="NZ_KI272623.1"/>
</dbReference>
<comment type="caution">
    <text evidence="1">The sequence shown here is derived from an EMBL/GenBank/DDBJ whole genome shotgun (WGS) entry which is preliminary data.</text>
</comment>
<evidence type="ECO:0000313" key="1">
    <source>
        <dbReference type="EMBL" id="ERK69437.1"/>
    </source>
</evidence>
<evidence type="ECO:0000313" key="2">
    <source>
        <dbReference type="Proteomes" id="UP000016605"/>
    </source>
</evidence>
<protein>
    <submittedName>
        <fullName evidence="1">Uncharacterized protein</fullName>
    </submittedName>
</protein>
<organism evidence="1 2">
    <name type="scientific">Leifsonia aquatica ATCC 14665</name>
    <dbReference type="NCBI Taxonomy" id="1358026"/>
    <lineage>
        <taxon>Bacteria</taxon>
        <taxon>Bacillati</taxon>
        <taxon>Actinomycetota</taxon>
        <taxon>Actinomycetes</taxon>
        <taxon>Micrococcales</taxon>
        <taxon>Microbacteriaceae</taxon>
        <taxon>Leifsonia</taxon>
    </lineage>
</organism>
<dbReference type="EMBL" id="AWVQ01000707">
    <property type="protein sequence ID" value="ERK69437.1"/>
    <property type="molecule type" value="Genomic_DNA"/>
</dbReference>
<dbReference type="PATRIC" id="fig|1358026.3.peg.3473"/>
<dbReference type="Proteomes" id="UP000016605">
    <property type="component" value="Unassembled WGS sequence"/>
</dbReference>
<name>U2T3Z7_LEIAQ</name>